<organism evidence="1 2">
    <name type="scientific">Natribacillus halophilus</name>
    <dbReference type="NCBI Taxonomy" id="549003"/>
    <lineage>
        <taxon>Bacteria</taxon>
        <taxon>Bacillati</taxon>
        <taxon>Bacillota</taxon>
        <taxon>Bacilli</taxon>
        <taxon>Bacillales</taxon>
        <taxon>Bacillaceae</taxon>
        <taxon>Natribacillus</taxon>
    </lineage>
</organism>
<evidence type="ECO:0000313" key="1">
    <source>
        <dbReference type="EMBL" id="SDJ20240.1"/>
    </source>
</evidence>
<name>A0A1G8RV74_9BACI</name>
<evidence type="ECO:0000313" key="2">
    <source>
        <dbReference type="Proteomes" id="UP000198853"/>
    </source>
</evidence>
<gene>
    <name evidence="1" type="ORF">SAMN04488123_12039</name>
</gene>
<accession>A0A1G8RV74</accession>
<dbReference type="RefSeq" id="WP_281241021.1">
    <property type="nucleotide sequence ID" value="NZ_FNEN01000020.1"/>
</dbReference>
<dbReference type="EMBL" id="FNEN01000020">
    <property type="protein sequence ID" value="SDJ20240.1"/>
    <property type="molecule type" value="Genomic_DNA"/>
</dbReference>
<reference evidence="1 2" key="1">
    <citation type="submission" date="2016-10" db="EMBL/GenBank/DDBJ databases">
        <authorList>
            <person name="de Groot N.N."/>
        </authorList>
    </citation>
    <scope>NUCLEOTIDE SEQUENCE [LARGE SCALE GENOMIC DNA]</scope>
    <source>
        <strain evidence="1 2">DSM 21771</strain>
    </source>
</reference>
<sequence>MRTKRTFPKKQTDQIKWQREVIISEMHDTKTDERMKQIVERV</sequence>
<dbReference type="AlphaFoldDB" id="A0A1G8RV74"/>
<dbReference type="Proteomes" id="UP000198853">
    <property type="component" value="Unassembled WGS sequence"/>
</dbReference>
<proteinExistence type="predicted"/>
<protein>
    <submittedName>
        <fullName evidence="1">Uncharacterized protein</fullName>
    </submittedName>
</protein>
<keyword evidence="2" id="KW-1185">Reference proteome</keyword>